<keyword evidence="1" id="KW-0479">Metal-binding</keyword>
<reference evidence="4 5" key="1">
    <citation type="submission" date="2015-08" db="EMBL/GenBank/DDBJ databases">
        <title>Emmonsia species relationships and genome sequence.</title>
        <authorList>
            <person name="Cuomo C.A."/>
            <person name="Schwartz I.S."/>
            <person name="Kenyon C."/>
            <person name="De Hoog G.S."/>
            <person name="Govender N.P."/>
            <person name="Botha A."/>
            <person name="Moreno L."/>
            <person name="De Vries M."/>
            <person name="Munoz J.F."/>
            <person name="Stielow J.B."/>
        </authorList>
    </citation>
    <scope>NUCLEOTIDE SEQUENCE [LARGE SCALE GENOMIC DNA]</scope>
    <source>
        <strain evidence="4 5">EI222</strain>
    </source>
</reference>
<evidence type="ECO:0000313" key="5">
    <source>
        <dbReference type="Proteomes" id="UP000242791"/>
    </source>
</evidence>
<dbReference type="STRING" id="1658174.A0A1J9Q1C1"/>
<feature type="compositionally biased region" description="Low complexity" evidence="2">
    <location>
        <begin position="84"/>
        <end position="102"/>
    </location>
</feature>
<comment type="caution">
    <text evidence="4">The sequence shown here is derived from an EMBL/GenBank/DDBJ whole genome shotgun (WGS) entry which is preliminary data.</text>
</comment>
<dbReference type="PANTHER" id="PTHR15503">
    <property type="entry name" value="LDOC1 RELATED"/>
    <property type="match status" value="1"/>
</dbReference>
<keyword evidence="1" id="KW-0863">Zinc-finger</keyword>
<feature type="compositionally biased region" description="Pro residues" evidence="2">
    <location>
        <begin position="64"/>
        <end position="83"/>
    </location>
</feature>
<evidence type="ECO:0000313" key="4">
    <source>
        <dbReference type="EMBL" id="OJD09748.1"/>
    </source>
</evidence>
<keyword evidence="1" id="KW-0862">Zinc</keyword>
<proteinExistence type="predicted"/>
<dbReference type="EMBL" id="LGTZ01003381">
    <property type="protein sequence ID" value="OJD09748.1"/>
    <property type="molecule type" value="Genomic_DNA"/>
</dbReference>
<dbReference type="Proteomes" id="UP000242791">
    <property type="component" value="Unassembled WGS sequence"/>
</dbReference>
<dbReference type="PANTHER" id="PTHR15503:SF36">
    <property type="entry name" value="RETROTRANSPOSON GAG-LIKE PROTEIN 5"/>
    <property type="match status" value="1"/>
</dbReference>
<dbReference type="GO" id="GO:0003676">
    <property type="term" value="F:nucleic acid binding"/>
    <property type="evidence" value="ECO:0007669"/>
    <property type="project" value="InterPro"/>
</dbReference>
<feature type="non-terminal residue" evidence="4">
    <location>
        <position position="429"/>
    </location>
</feature>
<dbReference type="SUPFAM" id="SSF57756">
    <property type="entry name" value="Retrovirus zinc finger-like domains"/>
    <property type="match status" value="1"/>
</dbReference>
<dbReference type="PROSITE" id="PS50158">
    <property type="entry name" value="ZF_CCHC"/>
    <property type="match status" value="1"/>
</dbReference>
<dbReference type="VEuPathDB" id="FungiDB:ACJ73_10110"/>
<dbReference type="GO" id="GO:0008270">
    <property type="term" value="F:zinc ion binding"/>
    <property type="evidence" value="ECO:0007669"/>
    <property type="project" value="UniProtKB-KW"/>
</dbReference>
<dbReference type="InterPro" id="IPR032567">
    <property type="entry name" value="RTL1-rel"/>
</dbReference>
<evidence type="ECO:0000256" key="2">
    <source>
        <dbReference type="SAM" id="MobiDB-lite"/>
    </source>
</evidence>
<accession>A0A1J9Q1C1</accession>
<evidence type="ECO:0000256" key="1">
    <source>
        <dbReference type="PROSITE-ProRule" id="PRU00047"/>
    </source>
</evidence>
<sequence>MDPNANQGHVPGPAMNPNAAAEEFYRQLQALQQGQTDQQDMNQHLQTVLADITEAIKELRNANVPPPHPPVATPAPAQEPAPEPAAAAAAPPTVPITAVDPTPKQKIEWGEKDTYSDKDKTAYPGFKLLLNQKLMVDWNYWSNDSERVMFMFSCFTGAARTRLAPWVQAHMGHWDFTPNDFWKVIDGAFYDQHTKIKALDRLSYLNQRKRPFRDYLMEIERLMLEAGVHGLEDDIKKSYVRNGLSEDLRKVMIGVEERETFEGYVQQLKSVSDRLEQEEARTKSFRQRKNGGWSPHQPFVGQNPAEPAAQNLPPSDRQQKVNRRAKWVSDAEKKKRKQAGLCFRCGMKGHLIGACPYLPARNPARAPDAMKIGALVSPEPLLSEDERRRAFHRCGKLTALAKNRQQGHERTRLDGGELTDEGTFCKPIK</sequence>
<feature type="domain" description="CCHC-type" evidence="3">
    <location>
        <begin position="342"/>
        <end position="356"/>
    </location>
</feature>
<name>A0A1J9Q1C1_9EURO</name>
<dbReference type="AlphaFoldDB" id="A0A1J9Q1C1"/>
<organism evidence="4 5">
    <name type="scientific">Blastomyces percursus</name>
    <dbReference type="NCBI Taxonomy" id="1658174"/>
    <lineage>
        <taxon>Eukaryota</taxon>
        <taxon>Fungi</taxon>
        <taxon>Dikarya</taxon>
        <taxon>Ascomycota</taxon>
        <taxon>Pezizomycotina</taxon>
        <taxon>Eurotiomycetes</taxon>
        <taxon>Eurotiomycetidae</taxon>
        <taxon>Onygenales</taxon>
        <taxon>Ajellomycetaceae</taxon>
        <taxon>Blastomyces</taxon>
    </lineage>
</organism>
<keyword evidence="5" id="KW-1185">Reference proteome</keyword>
<protein>
    <recommendedName>
        <fullName evidence="3">CCHC-type domain-containing protein</fullName>
    </recommendedName>
</protein>
<dbReference type="InterPro" id="IPR001878">
    <property type="entry name" value="Znf_CCHC"/>
</dbReference>
<feature type="region of interest" description="Disordered" evidence="2">
    <location>
        <begin position="1"/>
        <end position="23"/>
    </location>
</feature>
<dbReference type="OrthoDB" id="4526134at2759"/>
<feature type="region of interest" description="Disordered" evidence="2">
    <location>
        <begin position="61"/>
        <end position="105"/>
    </location>
</feature>
<feature type="region of interest" description="Disordered" evidence="2">
    <location>
        <begin position="279"/>
        <end position="330"/>
    </location>
</feature>
<dbReference type="InterPro" id="IPR036875">
    <property type="entry name" value="Znf_CCHC_sf"/>
</dbReference>
<evidence type="ECO:0000259" key="3">
    <source>
        <dbReference type="PROSITE" id="PS50158"/>
    </source>
</evidence>
<gene>
    <name evidence="4" type="ORF">ACJ73_10110</name>
</gene>